<feature type="compositionally biased region" description="Low complexity" evidence="6">
    <location>
        <begin position="34"/>
        <end position="44"/>
    </location>
</feature>
<dbReference type="GO" id="GO:0003847">
    <property type="term" value="F:1-alkyl-2-acetylglycerophosphocholine esterase activity"/>
    <property type="evidence" value="ECO:0007669"/>
    <property type="project" value="UniProtKB-UniRule"/>
</dbReference>
<dbReference type="EMBL" id="JAANYQ010000008">
    <property type="protein sequence ID" value="KAF4122918.1"/>
    <property type="molecule type" value="Genomic_DNA"/>
</dbReference>
<dbReference type="InterPro" id="IPR016715">
    <property type="entry name" value="PAF_acetylhydro_eukaryote"/>
</dbReference>
<accession>A0A9P4YTP4</accession>
<organism evidence="7 8">
    <name type="scientific">Geosmithia morbida</name>
    <dbReference type="NCBI Taxonomy" id="1094350"/>
    <lineage>
        <taxon>Eukaryota</taxon>
        <taxon>Fungi</taxon>
        <taxon>Dikarya</taxon>
        <taxon>Ascomycota</taxon>
        <taxon>Pezizomycotina</taxon>
        <taxon>Sordariomycetes</taxon>
        <taxon>Hypocreomycetidae</taxon>
        <taxon>Hypocreales</taxon>
        <taxon>Bionectriaceae</taxon>
        <taxon>Geosmithia</taxon>
    </lineage>
</organism>
<dbReference type="Gene3D" id="3.40.50.1820">
    <property type="entry name" value="alpha/beta hydrolase"/>
    <property type="match status" value="1"/>
</dbReference>
<keyword evidence="8" id="KW-1185">Reference proteome</keyword>
<comment type="similarity">
    <text evidence="4">Belongs to the serine esterase family.</text>
</comment>
<evidence type="ECO:0000256" key="5">
    <source>
        <dbReference type="PIRSR" id="PIRSR018169-1"/>
    </source>
</evidence>
<gene>
    <name evidence="7" type="ORF">GMORB2_7225</name>
</gene>
<dbReference type="GeneID" id="55973448"/>
<dbReference type="InterPro" id="IPR029058">
    <property type="entry name" value="AB_hydrolase_fold"/>
</dbReference>
<sequence length="551" mass="60611">MRRSSLPSDIDAVELESLVQDEEEGEMTLAPDAPLSMRPPFSPRPSSLSLRPKWLTHDHLPWYQRLAHVGASSAILFLWPRFTWRYVLCASLALYALYCSVRQSPLFAYPLPTYEGGPYGVGVIDIEIPLPDGPKRISDAVLRRSGEPAFDVETVLVSLYYPTNRAFQSSQSRYYWVPKPISLTAEGYAKVAHIDNFITRPIFTFFLWAIAGSVTIPAEVNAPLFDEGGDQGSSSQFPVIIFSHGMASSRTDYTNFLGELASRGSIIAAVEHRDGSCPGSMIKHPGEDGEGRRRLYIGESDLAGDGMNTPEFKRIQLAFRDVEMLAAIDMLRSINDGSGLAYIAANNTRSPSASTLSTWPSRLDIDKRLIIAGHSYGATGALQALTTIAPGAAAGLILDPGKSSGPLNHNSTAPLLIIHSNSWSRSHSIFYGRPHFDTVRDLVRAQPAPSWFLTSLGTSHPSVTDAPLLEPLLLSWTTGANLDVKGALKQYVNVSQEFLDFSMHGKLNNLVGLLAEDITHEEYNVWVSDERKKTFPKSLAKLWEIHVTPEV</sequence>
<feature type="active site" description="Nucleophile" evidence="5">
    <location>
        <position position="375"/>
    </location>
</feature>
<dbReference type="RefSeq" id="XP_035321570.1">
    <property type="nucleotide sequence ID" value="XM_035469190.1"/>
</dbReference>
<comment type="catalytic activity">
    <reaction evidence="4">
        <text>a 1-O-alkyl-2-acetyl-sn-glycero-3-phosphocholine + H2O = a 1-O-alkyl-sn-glycero-3-phosphocholine + acetate + H(+)</text>
        <dbReference type="Rhea" id="RHEA:17777"/>
        <dbReference type="ChEBI" id="CHEBI:15377"/>
        <dbReference type="ChEBI" id="CHEBI:15378"/>
        <dbReference type="ChEBI" id="CHEBI:30089"/>
        <dbReference type="ChEBI" id="CHEBI:30909"/>
        <dbReference type="ChEBI" id="CHEBI:36707"/>
        <dbReference type="EC" id="3.1.1.47"/>
    </reaction>
</comment>
<name>A0A9P4YTP4_9HYPO</name>
<dbReference type="SUPFAM" id="SSF53474">
    <property type="entry name" value="alpha/beta-Hydrolases"/>
    <property type="match status" value="1"/>
</dbReference>
<feature type="active site" description="Charge relay system" evidence="5">
    <location>
        <position position="399"/>
    </location>
</feature>
<evidence type="ECO:0000256" key="1">
    <source>
        <dbReference type="ARBA" id="ARBA00022801"/>
    </source>
</evidence>
<dbReference type="PANTHER" id="PTHR10272">
    <property type="entry name" value="PLATELET-ACTIVATING FACTOR ACETYLHYDROLASE"/>
    <property type="match status" value="1"/>
</dbReference>
<reference evidence="7" key="1">
    <citation type="submission" date="2020-03" db="EMBL/GenBank/DDBJ databases">
        <title>Site-based positive gene gene selection in Geosmithia morbida across the United States reveals a broad range of putative effectors and factors for local host and environmental adapation.</title>
        <authorList>
            <person name="Onufrak A."/>
            <person name="Murdoch R.W."/>
            <person name="Gazis R."/>
            <person name="Huff M."/>
            <person name="Staton M."/>
            <person name="Klingeman W."/>
            <person name="Hadziabdic D."/>
        </authorList>
    </citation>
    <scope>NUCLEOTIDE SEQUENCE</scope>
    <source>
        <strain evidence="7">1262</strain>
    </source>
</reference>
<proteinExistence type="inferred from homology"/>
<evidence type="ECO:0000313" key="7">
    <source>
        <dbReference type="EMBL" id="KAF4122918.1"/>
    </source>
</evidence>
<keyword evidence="2 4" id="KW-0442">Lipid degradation</keyword>
<dbReference type="AlphaFoldDB" id="A0A9P4YTP4"/>
<dbReference type="Proteomes" id="UP000749293">
    <property type="component" value="Unassembled WGS sequence"/>
</dbReference>
<evidence type="ECO:0000256" key="4">
    <source>
        <dbReference type="PIRNR" id="PIRNR018169"/>
    </source>
</evidence>
<evidence type="ECO:0000313" key="8">
    <source>
        <dbReference type="Proteomes" id="UP000749293"/>
    </source>
</evidence>
<dbReference type="EC" id="3.1.1.47" evidence="4"/>
<evidence type="ECO:0000256" key="6">
    <source>
        <dbReference type="SAM" id="MobiDB-lite"/>
    </source>
</evidence>
<protein>
    <recommendedName>
        <fullName evidence="4">Putative phospholipase</fullName>
        <ecNumber evidence="4">3.1.1.47</ecNumber>
    </recommendedName>
</protein>
<dbReference type="PANTHER" id="PTHR10272:SF11">
    <property type="entry name" value="PHOSPHOLIPASE-RELATED"/>
    <property type="match status" value="1"/>
</dbReference>
<keyword evidence="1 4" id="KW-0378">Hydrolase</keyword>
<keyword evidence="3 4" id="KW-0443">Lipid metabolism</keyword>
<dbReference type="PIRSF" id="PIRSF018169">
    <property type="entry name" value="PAF_acetylhydrolase"/>
    <property type="match status" value="1"/>
</dbReference>
<evidence type="ECO:0000256" key="3">
    <source>
        <dbReference type="ARBA" id="ARBA00023098"/>
    </source>
</evidence>
<dbReference type="OrthoDB" id="2363873at2759"/>
<dbReference type="Pfam" id="PF03403">
    <property type="entry name" value="PAF-AH_p_II"/>
    <property type="match status" value="1"/>
</dbReference>
<feature type="active site" description="Charge relay system" evidence="5">
    <location>
        <position position="460"/>
    </location>
</feature>
<dbReference type="GO" id="GO:0016042">
    <property type="term" value="P:lipid catabolic process"/>
    <property type="evidence" value="ECO:0007669"/>
    <property type="project" value="UniProtKB-KW"/>
</dbReference>
<evidence type="ECO:0000256" key="2">
    <source>
        <dbReference type="ARBA" id="ARBA00022963"/>
    </source>
</evidence>
<comment type="caution">
    <text evidence="7">The sequence shown here is derived from an EMBL/GenBank/DDBJ whole genome shotgun (WGS) entry which is preliminary data.</text>
</comment>
<feature type="region of interest" description="Disordered" evidence="6">
    <location>
        <begin position="20"/>
        <end position="44"/>
    </location>
</feature>